<keyword evidence="3" id="KW-1185">Reference proteome</keyword>
<feature type="signal peptide" evidence="1">
    <location>
        <begin position="1"/>
        <end position="23"/>
    </location>
</feature>
<evidence type="ECO:0000256" key="1">
    <source>
        <dbReference type="SAM" id="SignalP"/>
    </source>
</evidence>
<protein>
    <submittedName>
        <fullName evidence="2">Uncharacterized protein</fullName>
    </submittedName>
</protein>
<evidence type="ECO:0000313" key="2">
    <source>
        <dbReference type="EMBL" id="MDY4302505.1"/>
    </source>
</evidence>
<dbReference type="RefSeq" id="WP_320748580.1">
    <property type="nucleotide sequence ID" value="NZ_JAXGGE010000001.1"/>
</dbReference>
<reference evidence="2 3" key="1">
    <citation type="submission" date="2023-11" db="EMBL/GenBank/DDBJ databases">
        <title>Genome sequence of Pseudomonas salmasensis Strain SLU99.</title>
        <authorList>
            <person name="Ghadamgahi F."/>
            <person name="Kalyandurg P.B."/>
            <person name="Catara V."/>
            <person name="Vetukuri R."/>
            <person name="Ghosh S."/>
        </authorList>
    </citation>
    <scope>NUCLEOTIDE SEQUENCE [LARGE SCALE GENOMIC DNA]</scope>
    <source>
        <strain evidence="2 3">SLU99</strain>
    </source>
</reference>
<dbReference type="Proteomes" id="UP001277967">
    <property type="component" value="Unassembled WGS sequence"/>
</dbReference>
<proteinExistence type="predicted"/>
<comment type="caution">
    <text evidence="2">The sequence shown here is derived from an EMBL/GenBank/DDBJ whole genome shotgun (WGS) entry which is preliminary data.</text>
</comment>
<dbReference type="EMBL" id="JAXGGE010000001">
    <property type="protein sequence ID" value="MDY4302505.1"/>
    <property type="molecule type" value="Genomic_DNA"/>
</dbReference>
<gene>
    <name evidence="2" type="ORF">SO486_21275</name>
</gene>
<feature type="chain" id="PRO_5046786673" evidence="1">
    <location>
        <begin position="24"/>
        <end position="125"/>
    </location>
</feature>
<name>A0ABU5FMM0_9PSED</name>
<accession>A0ABU5FMM0</accession>
<keyword evidence="1" id="KW-0732">Signal</keyword>
<organism evidence="2 3">
    <name type="scientific">Pseudomonas salmasensis</name>
    <dbReference type="NCBI Taxonomy" id="2745514"/>
    <lineage>
        <taxon>Bacteria</taxon>
        <taxon>Pseudomonadati</taxon>
        <taxon>Pseudomonadota</taxon>
        <taxon>Gammaproteobacteria</taxon>
        <taxon>Pseudomonadales</taxon>
        <taxon>Pseudomonadaceae</taxon>
        <taxon>Pseudomonas</taxon>
    </lineage>
</organism>
<sequence>MSIQNHLFVTFLMVNAFIPPASADATTQPDGHVATPPAQAPTVTPNRALAEMIEVWNNSDFKVYAVQQGKKTIVEPKGRMRLDNRYPVTISPVSPADAFKFASLVGNNPKCETQYCLIVQGTERP</sequence>
<evidence type="ECO:0000313" key="3">
    <source>
        <dbReference type="Proteomes" id="UP001277967"/>
    </source>
</evidence>